<dbReference type="PROSITE" id="PS50095">
    <property type="entry name" value="PLAT"/>
    <property type="match status" value="1"/>
</dbReference>
<evidence type="ECO:0000313" key="10">
    <source>
        <dbReference type="Proteomes" id="UP001159405"/>
    </source>
</evidence>
<keyword evidence="2" id="KW-0732">Signal</keyword>
<name>A0ABN8MZ90_9CNID</name>
<dbReference type="InterPro" id="IPR000152">
    <property type="entry name" value="EGF-type_Asp/Asn_hydroxyl_site"/>
</dbReference>
<accession>A0ABN8MZ90</accession>
<keyword evidence="10" id="KW-1185">Reference proteome</keyword>
<dbReference type="InterPro" id="IPR000742">
    <property type="entry name" value="EGF"/>
</dbReference>
<dbReference type="InterPro" id="IPR001024">
    <property type="entry name" value="PLAT/LH2_dom"/>
</dbReference>
<dbReference type="InterPro" id="IPR049883">
    <property type="entry name" value="NOTCH1_EGF-like"/>
</dbReference>
<dbReference type="Proteomes" id="UP001159405">
    <property type="component" value="Unassembled WGS sequence"/>
</dbReference>
<dbReference type="Pfam" id="PF01477">
    <property type="entry name" value="PLAT"/>
    <property type="match status" value="1"/>
</dbReference>
<dbReference type="PROSITE" id="PS50026">
    <property type="entry name" value="EGF_3"/>
    <property type="match status" value="2"/>
</dbReference>
<evidence type="ECO:0000256" key="2">
    <source>
        <dbReference type="ARBA" id="ARBA00022729"/>
    </source>
</evidence>
<evidence type="ECO:0000256" key="1">
    <source>
        <dbReference type="ARBA" id="ARBA00022536"/>
    </source>
</evidence>
<evidence type="ECO:0000256" key="3">
    <source>
        <dbReference type="ARBA" id="ARBA00022737"/>
    </source>
</evidence>
<evidence type="ECO:0000256" key="4">
    <source>
        <dbReference type="ARBA" id="ARBA00023157"/>
    </source>
</evidence>
<feature type="domain" description="EGF-like" evidence="6">
    <location>
        <begin position="101"/>
        <end position="139"/>
    </location>
</feature>
<dbReference type="EMBL" id="CALNXK010000007">
    <property type="protein sequence ID" value="CAH3039168.1"/>
    <property type="molecule type" value="Genomic_DNA"/>
</dbReference>
<evidence type="ECO:0000313" key="9">
    <source>
        <dbReference type="EMBL" id="CAH3039168.1"/>
    </source>
</evidence>
<keyword evidence="4 5" id="KW-1015">Disulfide bond</keyword>
<feature type="domain" description="PLAT" evidence="7">
    <location>
        <begin position="181"/>
        <end position="278"/>
    </location>
</feature>
<feature type="disulfide bond" evidence="5">
    <location>
        <begin position="169"/>
        <end position="178"/>
    </location>
</feature>
<dbReference type="Gene3D" id="2.60.60.20">
    <property type="entry name" value="PLAT/LH2 domain"/>
    <property type="match status" value="1"/>
</dbReference>
<dbReference type="InterPro" id="IPR018097">
    <property type="entry name" value="EGF_Ca-bd_CS"/>
</dbReference>
<proteinExistence type="predicted"/>
<dbReference type="SMART" id="SM00181">
    <property type="entry name" value="EGF"/>
    <property type="match status" value="2"/>
</dbReference>
<dbReference type="PROSITE" id="PS50948">
    <property type="entry name" value="PAN"/>
    <property type="match status" value="1"/>
</dbReference>
<evidence type="ECO:0000259" key="8">
    <source>
        <dbReference type="PROSITE" id="PS50948"/>
    </source>
</evidence>
<dbReference type="InterPro" id="IPR036392">
    <property type="entry name" value="PLAT/LH2_dom_sf"/>
</dbReference>
<dbReference type="SUPFAM" id="SSF57196">
    <property type="entry name" value="EGF/Laminin"/>
    <property type="match status" value="2"/>
</dbReference>
<dbReference type="PANTHER" id="PTHR12916">
    <property type="entry name" value="CYTOCHROME C OXIDASE POLYPEPTIDE VIC-2"/>
    <property type="match status" value="1"/>
</dbReference>
<feature type="domain" description="Apple" evidence="8">
    <location>
        <begin position="17"/>
        <end position="105"/>
    </location>
</feature>
<dbReference type="SMART" id="SM00179">
    <property type="entry name" value="EGF_CA"/>
    <property type="match status" value="2"/>
</dbReference>
<dbReference type="Gene3D" id="2.10.25.10">
    <property type="entry name" value="Laminin"/>
    <property type="match status" value="2"/>
</dbReference>
<dbReference type="InterPro" id="IPR001881">
    <property type="entry name" value="EGF-like_Ca-bd_dom"/>
</dbReference>
<comment type="caution">
    <text evidence="5">Lacks conserved residue(s) required for the propagation of feature annotation.</text>
</comment>
<feature type="disulfide bond" evidence="5">
    <location>
        <begin position="110"/>
        <end position="127"/>
    </location>
</feature>
<reference evidence="9 10" key="1">
    <citation type="submission" date="2022-05" db="EMBL/GenBank/DDBJ databases">
        <authorList>
            <consortium name="Genoscope - CEA"/>
            <person name="William W."/>
        </authorList>
    </citation>
    <scope>NUCLEOTIDE SEQUENCE [LARGE SCALE GENOMIC DNA]</scope>
</reference>
<dbReference type="PROSITE" id="PS00010">
    <property type="entry name" value="ASX_HYDROXYL"/>
    <property type="match status" value="1"/>
</dbReference>
<gene>
    <name evidence="9" type="ORF">PLOB_00043020</name>
</gene>
<dbReference type="Pfam" id="PF07645">
    <property type="entry name" value="EGF_CA"/>
    <property type="match status" value="1"/>
</dbReference>
<evidence type="ECO:0000259" key="7">
    <source>
        <dbReference type="PROSITE" id="PS50095"/>
    </source>
</evidence>
<comment type="caution">
    <text evidence="9">The sequence shown here is derived from an EMBL/GenBank/DDBJ whole genome shotgun (WGS) entry which is preliminary data.</text>
</comment>
<feature type="disulfide bond" evidence="5">
    <location>
        <begin position="129"/>
        <end position="138"/>
    </location>
</feature>
<dbReference type="PROSITE" id="PS00022">
    <property type="entry name" value="EGF_1"/>
    <property type="match status" value="1"/>
</dbReference>
<feature type="domain" description="EGF-like" evidence="6">
    <location>
        <begin position="141"/>
        <end position="179"/>
    </location>
</feature>
<dbReference type="PROSITE" id="PS01186">
    <property type="entry name" value="EGF_2"/>
    <property type="match status" value="2"/>
</dbReference>
<dbReference type="SUPFAM" id="SSF49723">
    <property type="entry name" value="Lipase/lipooxygenase domain (PLAT/LH2 domain)"/>
    <property type="match status" value="1"/>
</dbReference>
<dbReference type="Pfam" id="PF00024">
    <property type="entry name" value="PAN_1"/>
    <property type="match status" value="1"/>
</dbReference>
<dbReference type="PROSITE" id="PS01187">
    <property type="entry name" value="EGF_CA"/>
    <property type="match status" value="1"/>
</dbReference>
<evidence type="ECO:0000259" key="6">
    <source>
        <dbReference type="PROSITE" id="PS50026"/>
    </source>
</evidence>
<keyword evidence="3" id="KW-0677">Repeat</keyword>
<sequence length="278" mass="31257">MTGNEAGLTHLFLSGECRILAFPSFLFYAEKRLLNHTIRTEQVKDLSLCELLCYYEPNCVSMNFKTTENAEGTFSCELNNSTHRRHDDEFMDNYGYLYREAESACDADPCENDATCQAGYTQKKYRCLCLSGFTGENCESDINECEEGTHNCDVNADCTNTRGAFTCTCKLGYLTPCCVSSVYHVTVRTTSGSFSVPLPGTNANVWIKVLGTKGSTDQIQLDHPGDDEFTGGRQVTDVFSFETYHVGTITGVEVYRDNRKTWSWDSPSWHLDYVSKIQ</sequence>
<protein>
    <submittedName>
        <fullName evidence="9">Uncharacterized protein</fullName>
    </submittedName>
</protein>
<dbReference type="CDD" id="cd00054">
    <property type="entry name" value="EGF_CA"/>
    <property type="match status" value="2"/>
</dbReference>
<dbReference type="PANTHER" id="PTHR12916:SF4">
    <property type="entry name" value="UNINFLATABLE, ISOFORM C"/>
    <property type="match status" value="1"/>
</dbReference>
<keyword evidence="1 5" id="KW-0245">EGF-like domain</keyword>
<evidence type="ECO:0000256" key="5">
    <source>
        <dbReference type="PROSITE-ProRule" id="PRU00076"/>
    </source>
</evidence>
<dbReference type="InterPro" id="IPR003609">
    <property type="entry name" value="Pan_app"/>
</dbReference>
<dbReference type="Pfam" id="PF00008">
    <property type="entry name" value="EGF"/>
    <property type="match status" value="1"/>
</dbReference>
<organism evidence="9 10">
    <name type="scientific">Porites lobata</name>
    <dbReference type="NCBI Taxonomy" id="104759"/>
    <lineage>
        <taxon>Eukaryota</taxon>
        <taxon>Metazoa</taxon>
        <taxon>Cnidaria</taxon>
        <taxon>Anthozoa</taxon>
        <taxon>Hexacorallia</taxon>
        <taxon>Scleractinia</taxon>
        <taxon>Fungiina</taxon>
        <taxon>Poritidae</taxon>
        <taxon>Porites</taxon>
    </lineage>
</organism>